<dbReference type="SUPFAM" id="SSF63867">
    <property type="entry name" value="MoeA C-terminal domain-like"/>
    <property type="match status" value="1"/>
</dbReference>
<dbReference type="GO" id="GO:0006777">
    <property type="term" value="P:Mo-molybdopterin cofactor biosynthetic process"/>
    <property type="evidence" value="ECO:0007669"/>
    <property type="project" value="UniProtKB-UniRule"/>
</dbReference>
<evidence type="ECO:0000256" key="11">
    <source>
        <dbReference type="RuleBase" id="RU365090"/>
    </source>
</evidence>
<dbReference type="SMART" id="SM00852">
    <property type="entry name" value="MoCF_biosynth"/>
    <property type="match status" value="1"/>
</dbReference>
<evidence type="ECO:0000256" key="8">
    <source>
        <dbReference type="ARBA" id="ARBA00022842"/>
    </source>
</evidence>
<dbReference type="PANTHER" id="PTHR10192:SF5">
    <property type="entry name" value="GEPHYRIN"/>
    <property type="match status" value="1"/>
</dbReference>
<organism evidence="13 14">
    <name type="scientific">Marinithermus hydrothermalis (strain DSM 14884 / JCM 11576 / T1)</name>
    <dbReference type="NCBI Taxonomy" id="869210"/>
    <lineage>
        <taxon>Bacteria</taxon>
        <taxon>Thermotogati</taxon>
        <taxon>Deinococcota</taxon>
        <taxon>Deinococci</taxon>
        <taxon>Thermales</taxon>
        <taxon>Thermaceae</taxon>
        <taxon>Marinithermus</taxon>
    </lineage>
</organism>
<evidence type="ECO:0000259" key="12">
    <source>
        <dbReference type="SMART" id="SM00852"/>
    </source>
</evidence>
<accession>F2NLR1</accession>
<dbReference type="PANTHER" id="PTHR10192">
    <property type="entry name" value="MOLYBDOPTERIN BIOSYNTHESIS PROTEIN"/>
    <property type="match status" value="1"/>
</dbReference>
<keyword evidence="7 11" id="KW-0479">Metal-binding</keyword>
<dbReference type="Gene3D" id="3.90.105.10">
    <property type="entry name" value="Molybdopterin biosynthesis moea protein, domain 2"/>
    <property type="match status" value="1"/>
</dbReference>
<dbReference type="InterPro" id="IPR036425">
    <property type="entry name" value="MoaB/Mog-like_dom_sf"/>
</dbReference>
<proteinExistence type="inferred from homology"/>
<dbReference type="CDD" id="cd00887">
    <property type="entry name" value="MoeA"/>
    <property type="match status" value="1"/>
</dbReference>
<dbReference type="SUPFAM" id="SSF53218">
    <property type="entry name" value="Molybdenum cofactor biosynthesis proteins"/>
    <property type="match status" value="1"/>
</dbReference>
<dbReference type="GO" id="GO:0005829">
    <property type="term" value="C:cytosol"/>
    <property type="evidence" value="ECO:0007669"/>
    <property type="project" value="TreeGrafter"/>
</dbReference>
<dbReference type="EC" id="2.10.1.1" evidence="11"/>
<evidence type="ECO:0000256" key="3">
    <source>
        <dbReference type="ARBA" id="ARBA00005046"/>
    </source>
</evidence>
<keyword evidence="8 11" id="KW-0460">Magnesium</keyword>
<reference evidence="13 14" key="1">
    <citation type="journal article" date="2012" name="Stand. Genomic Sci.">
        <title>Complete genome sequence of the aerobic, heterotroph Marinithermus hydrothermalis type strain (T1(T)) from a deep-sea hydrothermal vent chimney.</title>
        <authorList>
            <person name="Copeland A."/>
            <person name="Gu W."/>
            <person name="Yasawong M."/>
            <person name="Lapidus A."/>
            <person name="Lucas S."/>
            <person name="Deshpande S."/>
            <person name="Pagani I."/>
            <person name="Tapia R."/>
            <person name="Cheng J.F."/>
            <person name="Goodwin L.A."/>
            <person name="Pitluck S."/>
            <person name="Liolios K."/>
            <person name="Ivanova N."/>
            <person name="Mavromatis K."/>
            <person name="Mikhailova N."/>
            <person name="Pati A."/>
            <person name="Chen A."/>
            <person name="Palaniappan K."/>
            <person name="Land M."/>
            <person name="Pan C."/>
            <person name="Brambilla E.M."/>
            <person name="Rohde M."/>
            <person name="Tindall B.J."/>
            <person name="Sikorski J."/>
            <person name="Goker M."/>
            <person name="Detter J.C."/>
            <person name="Bristow J."/>
            <person name="Eisen J.A."/>
            <person name="Markowitz V."/>
            <person name="Hugenholtz P."/>
            <person name="Kyrpides N.C."/>
            <person name="Klenk H.P."/>
            <person name="Woyke T."/>
        </authorList>
    </citation>
    <scope>NUCLEOTIDE SEQUENCE [LARGE SCALE GENOMIC DNA]</scope>
    <source>
        <strain evidence="14">DSM 14884 / JCM 11576 / T1</strain>
    </source>
</reference>
<dbReference type="FunFam" id="3.40.980.10:FF:000004">
    <property type="entry name" value="Molybdopterin molybdenumtransferase"/>
    <property type="match status" value="1"/>
</dbReference>
<dbReference type="EMBL" id="CP002630">
    <property type="protein sequence ID" value="AEB10891.1"/>
    <property type="molecule type" value="Genomic_DNA"/>
</dbReference>
<feature type="domain" description="MoaB/Mog" evidence="12">
    <location>
        <begin position="182"/>
        <end position="318"/>
    </location>
</feature>
<dbReference type="RefSeq" id="WP_013702946.1">
    <property type="nucleotide sequence ID" value="NC_015387.1"/>
</dbReference>
<dbReference type="Proteomes" id="UP000007030">
    <property type="component" value="Chromosome"/>
</dbReference>
<name>F2NLR1_MARHT</name>
<keyword evidence="6 11" id="KW-0808">Transferase</keyword>
<keyword evidence="14" id="KW-1185">Reference proteome</keyword>
<dbReference type="Gene3D" id="2.170.190.11">
    <property type="entry name" value="Molybdopterin biosynthesis moea protein, domain 3"/>
    <property type="match status" value="1"/>
</dbReference>
<evidence type="ECO:0000256" key="9">
    <source>
        <dbReference type="ARBA" id="ARBA00023150"/>
    </source>
</evidence>
<gene>
    <name evidence="13" type="ordered locus">Marky_0128</name>
</gene>
<dbReference type="GO" id="GO:0046872">
    <property type="term" value="F:metal ion binding"/>
    <property type="evidence" value="ECO:0007669"/>
    <property type="project" value="UniProtKB-UniRule"/>
</dbReference>
<evidence type="ECO:0000313" key="13">
    <source>
        <dbReference type="EMBL" id="AEB10891.1"/>
    </source>
</evidence>
<dbReference type="InterPro" id="IPR001453">
    <property type="entry name" value="MoaB/Mog_dom"/>
</dbReference>
<evidence type="ECO:0000256" key="5">
    <source>
        <dbReference type="ARBA" id="ARBA00022505"/>
    </source>
</evidence>
<comment type="similarity">
    <text evidence="4 11">Belongs to the MoeA family.</text>
</comment>
<dbReference type="eggNOG" id="COG0303">
    <property type="taxonomic scope" value="Bacteria"/>
</dbReference>
<comment type="pathway">
    <text evidence="3 11">Cofactor biosynthesis; molybdopterin biosynthesis.</text>
</comment>
<evidence type="ECO:0000313" key="14">
    <source>
        <dbReference type="Proteomes" id="UP000007030"/>
    </source>
</evidence>
<evidence type="ECO:0000256" key="6">
    <source>
        <dbReference type="ARBA" id="ARBA00022679"/>
    </source>
</evidence>
<dbReference type="UniPathway" id="UPA00344"/>
<evidence type="ECO:0000256" key="10">
    <source>
        <dbReference type="ARBA" id="ARBA00047317"/>
    </source>
</evidence>
<dbReference type="SUPFAM" id="SSF63882">
    <property type="entry name" value="MoeA N-terminal region -like"/>
    <property type="match status" value="1"/>
</dbReference>
<evidence type="ECO:0000256" key="1">
    <source>
        <dbReference type="ARBA" id="ARBA00001946"/>
    </source>
</evidence>
<dbReference type="GO" id="GO:0061599">
    <property type="term" value="F:molybdopterin molybdotransferase activity"/>
    <property type="evidence" value="ECO:0007669"/>
    <property type="project" value="UniProtKB-UniRule"/>
</dbReference>
<evidence type="ECO:0000256" key="2">
    <source>
        <dbReference type="ARBA" id="ARBA00002901"/>
    </source>
</evidence>
<dbReference type="KEGG" id="mhd:Marky_0128"/>
<evidence type="ECO:0000256" key="4">
    <source>
        <dbReference type="ARBA" id="ARBA00010763"/>
    </source>
</evidence>
<dbReference type="InterPro" id="IPR036688">
    <property type="entry name" value="MoeA_C_domain_IV_sf"/>
</dbReference>
<comment type="catalytic activity">
    <reaction evidence="10">
        <text>adenylyl-molybdopterin + molybdate = Mo-molybdopterin + AMP + H(+)</text>
        <dbReference type="Rhea" id="RHEA:35047"/>
        <dbReference type="ChEBI" id="CHEBI:15378"/>
        <dbReference type="ChEBI" id="CHEBI:36264"/>
        <dbReference type="ChEBI" id="CHEBI:62727"/>
        <dbReference type="ChEBI" id="CHEBI:71302"/>
        <dbReference type="ChEBI" id="CHEBI:456215"/>
        <dbReference type="EC" id="2.10.1.1"/>
    </reaction>
</comment>
<keyword evidence="9 11" id="KW-0501">Molybdenum cofactor biosynthesis</keyword>
<dbReference type="STRING" id="869210.Marky_0128"/>
<dbReference type="Gene3D" id="3.40.980.10">
    <property type="entry name" value="MoaB/Mog-like domain"/>
    <property type="match status" value="1"/>
</dbReference>
<keyword evidence="5 11" id="KW-0500">Molybdenum</keyword>
<dbReference type="Pfam" id="PF03453">
    <property type="entry name" value="MoeA_N"/>
    <property type="match status" value="1"/>
</dbReference>
<dbReference type="InterPro" id="IPR005110">
    <property type="entry name" value="MoeA_linker/N"/>
</dbReference>
<dbReference type="NCBIfam" id="NF045515">
    <property type="entry name" value="Glp_gephyrin"/>
    <property type="match status" value="1"/>
</dbReference>
<dbReference type="AlphaFoldDB" id="F2NLR1"/>
<comment type="function">
    <text evidence="2 11">Catalyzes the insertion of molybdate into adenylated molybdopterin with the concomitant release of AMP.</text>
</comment>
<dbReference type="Pfam" id="PF00994">
    <property type="entry name" value="MoCF_biosynth"/>
    <property type="match status" value="1"/>
</dbReference>
<comment type="cofactor">
    <cofactor evidence="1 11">
        <name>Mg(2+)</name>
        <dbReference type="ChEBI" id="CHEBI:18420"/>
    </cofactor>
</comment>
<evidence type="ECO:0000256" key="7">
    <source>
        <dbReference type="ARBA" id="ARBA00022723"/>
    </source>
</evidence>
<dbReference type="OrthoDB" id="9804758at2"/>
<dbReference type="HOGENOM" id="CLU_010186_7_0_0"/>
<dbReference type="Pfam" id="PF03454">
    <property type="entry name" value="MoeA_C"/>
    <property type="match status" value="1"/>
</dbReference>
<dbReference type="Gene3D" id="2.40.340.10">
    <property type="entry name" value="MoeA, C-terminal, domain IV"/>
    <property type="match status" value="1"/>
</dbReference>
<sequence>MRQNLTPDEALELLLTHAEPITELETVPLEAALGRVLGADLASQVDHPDCDNTAVDGYAARAADTQGATRERPVRLRLIGEAPAGRPFPARVGPGEAVAVYTGAPLPEGADAVVRVEETARDGDTVLLFAPASPKDIRPRAEDLEQGQVYLRKGEVLSPGKVGLAAAMGYPRLPVVRRPRVGLLVTGDEVVEPGEALPYGGVYNANRYSVGALVREAGGEVVYLGKAGDDREALKARLAAAGPLDLLLTSGGVSMGAYDLVRRLLEEEGRVHFWRVSIRPGGPLLFGEWRGVPLLGLPGNPVSSMVTFFLFGRPFLFRLLGRVDAPYRRVRAVAETPFKDAGARTAFWRGVLEYAPEAPGGFRVRSVGNQSSGVLRSMSEANALVVVPPGRRVGVGEVVEAIVLRPEL</sequence>
<protein>
    <recommendedName>
        <fullName evidence="11">Molybdopterin molybdenumtransferase</fullName>
        <ecNumber evidence="11">2.10.1.1</ecNumber>
    </recommendedName>
</protein>
<dbReference type="InterPro" id="IPR038987">
    <property type="entry name" value="MoeA-like"/>
</dbReference>
<dbReference type="InterPro" id="IPR036135">
    <property type="entry name" value="MoeA_linker/N_sf"/>
</dbReference>
<dbReference type="InterPro" id="IPR005111">
    <property type="entry name" value="MoeA_C_domain_IV"/>
</dbReference>